<reference evidence="4 5" key="1">
    <citation type="submission" date="2020-04" db="EMBL/GenBank/DDBJ databases">
        <title>MicrobeNet Type strains.</title>
        <authorList>
            <person name="Nicholson A.C."/>
        </authorList>
    </citation>
    <scope>NUCLEOTIDE SEQUENCE [LARGE SCALE GENOMIC DNA]</scope>
    <source>
        <strain evidence="4 5">ATCC 23612</strain>
    </source>
</reference>
<evidence type="ECO:0000256" key="2">
    <source>
        <dbReference type="SAM" id="MobiDB-lite"/>
    </source>
</evidence>
<keyword evidence="1" id="KW-0677">Repeat</keyword>
<dbReference type="PROSITE" id="PS51903">
    <property type="entry name" value="CLP_R"/>
    <property type="match status" value="1"/>
</dbReference>
<organism evidence="4 5">
    <name type="scientific">Nocardiopsis alborubida</name>
    <dbReference type="NCBI Taxonomy" id="146802"/>
    <lineage>
        <taxon>Bacteria</taxon>
        <taxon>Bacillati</taxon>
        <taxon>Actinomycetota</taxon>
        <taxon>Actinomycetes</taxon>
        <taxon>Streptosporangiales</taxon>
        <taxon>Nocardiopsidaceae</taxon>
        <taxon>Nocardiopsis</taxon>
    </lineage>
</organism>
<comment type="caution">
    <text evidence="4">The sequence shown here is derived from an EMBL/GenBank/DDBJ whole genome shotgun (WGS) entry which is preliminary data.</text>
</comment>
<dbReference type="RefSeq" id="WP_061082644.1">
    <property type="nucleotide sequence ID" value="NZ_JAAXPG010000041.1"/>
</dbReference>
<dbReference type="PANTHER" id="PTHR47016">
    <property type="entry name" value="ATP-DEPENDENT CLP PROTEASE ATP-BINDING SUBUNIT CLPT1, CHLOROPLASTIC"/>
    <property type="match status" value="1"/>
</dbReference>
<dbReference type="Pfam" id="PF19955">
    <property type="entry name" value="EAD1"/>
    <property type="match status" value="1"/>
</dbReference>
<evidence type="ECO:0000313" key="4">
    <source>
        <dbReference type="EMBL" id="NKZ01646.1"/>
    </source>
</evidence>
<gene>
    <name evidence="4" type="ORF">HGB44_28850</name>
</gene>
<dbReference type="InterPro" id="IPR036628">
    <property type="entry name" value="Clp_N_dom_sf"/>
</dbReference>
<dbReference type="InterPro" id="IPR004176">
    <property type="entry name" value="Clp_R_N"/>
</dbReference>
<feature type="domain" description="Clp R" evidence="3">
    <location>
        <begin position="2"/>
        <end position="145"/>
    </location>
</feature>
<feature type="compositionally biased region" description="Basic and acidic residues" evidence="2">
    <location>
        <begin position="147"/>
        <end position="156"/>
    </location>
</feature>
<name>A0A7X6MIJ0_9ACTN</name>
<dbReference type="InterPro" id="IPR045430">
    <property type="entry name" value="EAD1"/>
</dbReference>
<dbReference type="AlphaFoldDB" id="A0A7X6MIJ0"/>
<proteinExistence type="predicted"/>
<dbReference type="InterPro" id="IPR044217">
    <property type="entry name" value="CLPT1/2"/>
</dbReference>
<keyword evidence="5" id="KW-1185">Reference proteome</keyword>
<sequence length="292" mass="31971">MFERFADRAKRVVVLAQEEARELCHHYIGTEHLLLGLLQEGESVAAVVLRGLGVDYGRGLAEVAKVIGRGQRRPTGHIPFTPRAKKSLERALRESLRLGHDYIGPEHLFLGVLREGESVAVQVLLNLGISVDLVFQRMDEALAEEPGSERGYRDPDPSEGAGDGAGGTERAELPVSSPGAAPEAEVNPQRDITLSAAERDRLHEALAVVFPVRRVVERVLRGTDYPLARLPSFEGSSPLDAWDAILLDLQHGIIRAGFHQLLAAVVRTYPHHPVFRALAEEHGVVRTDLPTS</sequence>
<dbReference type="PANTHER" id="PTHR47016:SF5">
    <property type="entry name" value="CLP DOMAIN SUPERFAMILY PROTEIN"/>
    <property type="match status" value="1"/>
</dbReference>
<feature type="region of interest" description="Disordered" evidence="2">
    <location>
        <begin position="144"/>
        <end position="189"/>
    </location>
</feature>
<dbReference type="Proteomes" id="UP000553209">
    <property type="component" value="Unassembled WGS sequence"/>
</dbReference>
<protein>
    <recommendedName>
        <fullName evidence="3">Clp R domain-containing protein</fullName>
    </recommendedName>
</protein>
<dbReference type="Gene3D" id="1.10.1780.10">
    <property type="entry name" value="Clp, N-terminal domain"/>
    <property type="match status" value="1"/>
</dbReference>
<accession>A0A7X6MIJ0</accession>
<evidence type="ECO:0000259" key="3">
    <source>
        <dbReference type="PROSITE" id="PS51903"/>
    </source>
</evidence>
<dbReference type="EMBL" id="JAAXPG010000041">
    <property type="protein sequence ID" value="NKZ01646.1"/>
    <property type="molecule type" value="Genomic_DNA"/>
</dbReference>
<dbReference type="SUPFAM" id="SSF81923">
    <property type="entry name" value="Double Clp-N motif"/>
    <property type="match status" value="1"/>
</dbReference>
<evidence type="ECO:0000313" key="5">
    <source>
        <dbReference type="Proteomes" id="UP000553209"/>
    </source>
</evidence>
<dbReference type="Pfam" id="PF02861">
    <property type="entry name" value="Clp_N"/>
    <property type="match status" value="1"/>
</dbReference>
<evidence type="ECO:0000256" key="1">
    <source>
        <dbReference type="PROSITE-ProRule" id="PRU01251"/>
    </source>
</evidence>